<name>A0A3M5JRZ1_PSEA0</name>
<dbReference type="EMBL" id="RBTD01000056">
    <property type="protein sequence ID" value="RMT25822.1"/>
    <property type="molecule type" value="Genomic_DNA"/>
</dbReference>
<gene>
    <name evidence="1" type="ORF">ALP52_05789</name>
</gene>
<comment type="caution">
    <text evidence="1">The sequence shown here is derived from an EMBL/GenBank/DDBJ whole genome shotgun (WGS) entry which is preliminary data.</text>
</comment>
<protein>
    <recommendedName>
        <fullName evidence="3">Abi-like protein</fullName>
    </recommendedName>
</protein>
<dbReference type="AlphaFoldDB" id="A0A3M5JRZ1"/>
<proteinExistence type="predicted"/>
<sequence length="227" mass="25568">MQLSSMSALEVAKAIRLSISSARISTYENAARAVGRGLDEAITLYAWNALVSAAFLTPLHLCEVIVRNGVADAIASVYGPEWPWSPGFEQSLPNVTGPVFKPKQELARARQKCGTTGAVIAELKFVFWEKMFTKRFEGRIWTPYLYRFFPNLEKCFTVSAHRAKIAADLEQIRLLRNRIAHHEPIFSRNLRSDFAVIQRLTETRCAVSADWMNGQQQVMSTVATKPF</sequence>
<dbReference type="Proteomes" id="UP000276194">
    <property type="component" value="Unassembled WGS sequence"/>
</dbReference>
<reference evidence="1 2" key="1">
    <citation type="submission" date="2018-08" db="EMBL/GenBank/DDBJ databases">
        <title>Recombination of ecologically and evolutionarily significant loci maintains genetic cohesion in the Pseudomonas syringae species complex.</title>
        <authorList>
            <person name="Dillon M."/>
            <person name="Thakur S."/>
            <person name="Almeida R.N.D."/>
            <person name="Weir B.S."/>
            <person name="Guttman D.S."/>
        </authorList>
    </citation>
    <scope>NUCLEOTIDE SEQUENCE [LARGE SCALE GENOMIC DNA]</scope>
    <source>
        <strain evidence="1 2">ICMP 6941</strain>
    </source>
</reference>
<accession>A0A3M5JRZ1</accession>
<evidence type="ECO:0000313" key="2">
    <source>
        <dbReference type="Proteomes" id="UP000276194"/>
    </source>
</evidence>
<evidence type="ECO:0008006" key="3">
    <source>
        <dbReference type="Google" id="ProtNLM"/>
    </source>
</evidence>
<organism evidence="1 2">
    <name type="scientific">Pseudomonas amygdali pv. mori</name>
    <dbReference type="NCBI Taxonomy" id="34065"/>
    <lineage>
        <taxon>Bacteria</taxon>
        <taxon>Pseudomonadati</taxon>
        <taxon>Pseudomonadota</taxon>
        <taxon>Gammaproteobacteria</taxon>
        <taxon>Pseudomonadales</taxon>
        <taxon>Pseudomonadaceae</taxon>
        <taxon>Pseudomonas</taxon>
        <taxon>Pseudomonas amygdali</taxon>
    </lineage>
</organism>
<evidence type="ECO:0000313" key="1">
    <source>
        <dbReference type="EMBL" id="RMT25822.1"/>
    </source>
</evidence>